<reference evidence="1 2" key="1">
    <citation type="submission" date="2014-03" db="EMBL/GenBank/DDBJ databases">
        <title>Draft genome sequence of the Serratia grimesii strain a2.</title>
        <authorList>
            <person name="Toymentseva A."/>
            <person name="Kazakov S."/>
            <person name="Giliazeva A."/>
            <person name="Ismagilova R."/>
            <person name="Shah R."/>
            <person name="Sharipova M."/>
            <person name="Khaitlina S."/>
            <person name="Mardanova A."/>
        </authorList>
    </citation>
    <scope>NUCLEOTIDE SEQUENCE [LARGE SCALE GENOMIC DNA]</scope>
    <source>
        <strain evidence="1 2">A2</strain>
    </source>
</reference>
<dbReference type="EMBL" id="JGVP01000004">
    <property type="protein sequence ID" value="KFB89609.1"/>
    <property type="molecule type" value="Genomic_DNA"/>
</dbReference>
<accession>A0ABR4UCE9</accession>
<evidence type="ECO:0008006" key="3">
    <source>
        <dbReference type="Google" id="ProtNLM"/>
    </source>
</evidence>
<proteinExistence type="predicted"/>
<name>A0ABR4UCE9_9GAMM</name>
<organism evidence="1 2">
    <name type="scientific">Serratia grimesii</name>
    <dbReference type="NCBI Taxonomy" id="82995"/>
    <lineage>
        <taxon>Bacteria</taxon>
        <taxon>Pseudomonadati</taxon>
        <taxon>Pseudomonadota</taxon>
        <taxon>Gammaproteobacteria</taxon>
        <taxon>Enterobacterales</taxon>
        <taxon>Yersiniaceae</taxon>
        <taxon>Serratia</taxon>
    </lineage>
</organism>
<sequence>MEIITRTEAAKAGLTKYYTGTACRNGHVCERYTVNGACLECNANHTKAQRSRIREMIALARNQNEEAHA</sequence>
<keyword evidence="2" id="KW-1185">Reference proteome</keyword>
<dbReference type="Proteomes" id="UP000028721">
    <property type="component" value="Unassembled WGS sequence"/>
</dbReference>
<evidence type="ECO:0000313" key="2">
    <source>
        <dbReference type="Proteomes" id="UP000028721"/>
    </source>
</evidence>
<gene>
    <name evidence="1" type="ORF">CR62_16595</name>
</gene>
<comment type="caution">
    <text evidence="1">The sequence shown here is derived from an EMBL/GenBank/DDBJ whole genome shotgun (WGS) entry which is preliminary data.</text>
</comment>
<protein>
    <recommendedName>
        <fullName evidence="3">Bacteriophage protein</fullName>
    </recommendedName>
</protein>
<evidence type="ECO:0000313" key="1">
    <source>
        <dbReference type="EMBL" id="KFB89609.1"/>
    </source>
</evidence>